<dbReference type="InterPro" id="IPR025657">
    <property type="entry name" value="RadC_JAB"/>
</dbReference>
<reference evidence="7" key="1">
    <citation type="submission" date="2022-03" db="EMBL/GenBank/DDBJ databases">
        <title>Identification of a novel bacterium isolated from mangrove sediments.</title>
        <authorList>
            <person name="Pan X."/>
        </authorList>
    </citation>
    <scope>NUCLEOTIDE SEQUENCE</scope>
    <source>
        <strain evidence="7">B2580</strain>
    </source>
</reference>
<evidence type="ECO:0000313" key="8">
    <source>
        <dbReference type="Proteomes" id="UP001162880"/>
    </source>
</evidence>
<proteinExistence type="predicted"/>
<name>A0ABT0AZ95_9SPHN</name>
<dbReference type="EMBL" id="JALHLE010000007">
    <property type="protein sequence ID" value="MCJ2178117.1"/>
    <property type="molecule type" value="Genomic_DNA"/>
</dbReference>
<evidence type="ECO:0000256" key="3">
    <source>
        <dbReference type="ARBA" id="ARBA00022801"/>
    </source>
</evidence>
<organism evidence="7 8">
    <name type="scientific">Novosphingobium album</name>
    <name type="common">ex Hu et al. 2023</name>
    <dbReference type="NCBI Taxonomy" id="2930093"/>
    <lineage>
        <taxon>Bacteria</taxon>
        <taxon>Pseudomonadati</taxon>
        <taxon>Pseudomonadota</taxon>
        <taxon>Alphaproteobacteria</taxon>
        <taxon>Sphingomonadales</taxon>
        <taxon>Sphingomonadaceae</taxon>
        <taxon>Novosphingobium</taxon>
    </lineage>
</organism>
<dbReference type="PROSITE" id="PS50249">
    <property type="entry name" value="MPN"/>
    <property type="match status" value="1"/>
</dbReference>
<accession>A0ABT0AZ95</accession>
<dbReference type="PANTHER" id="PTHR30471:SF3">
    <property type="entry name" value="UPF0758 PROTEIN YEES-RELATED"/>
    <property type="match status" value="1"/>
</dbReference>
<dbReference type="Gene3D" id="3.40.140.10">
    <property type="entry name" value="Cytidine Deaminase, domain 2"/>
    <property type="match status" value="1"/>
</dbReference>
<evidence type="ECO:0000256" key="2">
    <source>
        <dbReference type="ARBA" id="ARBA00022723"/>
    </source>
</evidence>
<keyword evidence="5" id="KW-0482">Metalloprotease</keyword>
<dbReference type="PROSITE" id="PS01302">
    <property type="entry name" value="UPF0758"/>
    <property type="match status" value="1"/>
</dbReference>
<keyword evidence="4" id="KW-0862">Zinc</keyword>
<keyword evidence="3" id="KW-0378">Hydrolase</keyword>
<feature type="domain" description="MPN" evidence="6">
    <location>
        <begin position="1"/>
        <end position="108"/>
    </location>
</feature>
<evidence type="ECO:0000259" key="6">
    <source>
        <dbReference type="PROSITE" id="PS50249"/>
    </source>
</evidence>
<protein>
    <submittedName>
        <fullName evidence="7">JAB domain-containing protein</fullName>
    </submittedName>
</protein>
<sequence>MGVLREEIVLEILFDSNGYLCGQRVQADGDPISISARYRSLFEHAFRMQASGLVLVHNHPSGNPRPSAQDIAATRRLAAVARAMDIEFHDHVVIGGKHAVSMKRARLMP</sequence>
<evidence type="ECO:0000313" key="7">
    <source>
        <dbReference type="EMBL" id="MCJ2178117.1"/>
    </source>
</evidence>
<dbReference type="PANTHER" id="PTHR30471">
    <property type="entry name" value="DNA REPAIR PROTEIN RADC"/>
    <property type="match status" value="1"/>
</dbReference>
<dbReference type="Proteomes" id="UP001162880">
    <property type="component" value="Unassembled WGS sequence"/>
</dbReference>
<dbReference type="Pfam" id="PF04002">
    <property type="entry name" value="RadC"/>
    <property type="match status" value="1"/>
</dbReference>
<gene>
    <name evidence="7" type="ORF">MTR64_06050</name>
</gene>
<dbReference type="InterPro" id="IPR020891">
    <property type="entry name" value="UPF0758_CS"/>
</dbReference>
<comment type="caution">
    <text evidence="7">The sequence shown here is derived from an EMBL/GenBank/DDBJ whole genome shotgun (WGS) entry which is preliminary data.</text>
</comment>
<evidence type="ECO:0000256" key="4">
    <source>
        <dbReference type="ARBA" id="ARBA00022833"/>
    </source>
</evidence>
<keyword evidence="8" id="KW-1185">Reference proteome</keyword>
<evidence type="ECO:0000256" key="5">
    <source>
        <dbReference type="ARBA" id="ARBA00023049"/>
    </source>
</evidence>
<dbReference type="InterPro" id="IPR037518">
    <property type="entry name" value="MPN"/>
</dbReference>
<evidence type="ECO:0000256" key="1">
    <source>
        <dbReference type="ARBA" id="ARBA00022670"/>
    </source>
</evidence>
<keyword evidence="1" id="KW-0645">Protease</keyword>
<keyword evidence="2" id="KW-0479">Metal-binding</keyword>
<dbReference type="InterPro" id="IPR001405">
    <property type="entry name" value="UPF0758"/>
</dbReference>
<dbReference type="SUPFAM" id="SSF102712">
    <property type="entry name" value="JAB1/MPN domain"/>
    <property type="match status" value="1"/>
</dbReference>